<keyword evidence="2" id="KW-1185">Reference proteome</keyword>
<organism evidence="1 2">
    <name type="scientific">Phaeobacter italicus</name>
    <dbReference type="NCBI Taxonomy" id="481446"/>
    <lineage>
        <taxon>Bacteria</taxon>
        <taxon>Pseudomonadati</taxon>
        <taxon>Pseudomonadota</taxon>
        <taxon>Alphaproteobacteria</taxon>
        <taxon>Rhodobacterales</taxon>
        <taxon>Roseobacteraceae</taxon>
        <taxon>Phaeobacter</taxon>
    </lineage>
</organism>
<evidence type="ECO:0000313" key="2">
    <source>
        <dbReference type="Proteomes" id="UP000043764"/>
    </source>
</evidence>
<name>A0A0H5D3I8_9RHOB</name>
<accession>A0A0H5D3I8</accession>
<dbReference type="AlphaFoldDB" id="A0A0H5D3I8"/>
<gene>
    <name evidence="1" type="ORF">NIT7321_02642</name>
</gene>
<protein>
    <submittedName>
        <fullName evidence="1">Uncharacterized protein</fullName>
    </submittedName>
</protein>
<dbReference type="Proteomes" id="UP000043764">
    <property type="component" value="Unassembled WGS sequence"/>
</dbReference>
<sequence>MFQPIDLQPFISDWDTNKENSESYNFGYDALLAFGSAVHDKTGLLVLAHAVYGWMPTILKSYNLDGLCVEDIRGGFLPEEPALNNSWVGTSKMFHFLAPDVWPIWDSRVALHFGLPRSDQHNRRDVYQNYSEFMRFEAQSGTNPTNYSNLRFLELCLFSARPVENATE</sequence>
<evidence type="ECO:0000313" key="1">
    <source>
        <dbReference type="EMBL" id="CRL11772.1"/>
    </source>
</evidence>
<dbReference type="STRING" id="481446.NIT7645_03759"/>
<reference evidence="2" key="1">
    <citation type="submission" date="2015-05" db="EMBL/GenBank/DDBJ databases">
        <authorList>
            <person name="Rodrigo-Torres Lidia"/>
            <person name="Arahal R.David."/>
        </authorList>
    </citation>
    <scope>NUCLEOTIDE SEQUENCE [LARGE SCALE GENOMIC DNA]</scope>
    <source>
        <strain evidence="2">CECT 7321</strain>
    </source>
</reference>
<proteinExistence type="predicted"/>
<dbReference type="RefSeq" id="WP_050673721.1">
    <property type="nucleotide sequence ID" value="NZ_CVRL01000035.1"/>
</dbReference>
<dbReference type="EMBL" id="CVRL01000035">
    <property type="protein sequence ID" value="CRL11772.1"/>
    <property type="molecule type" value="Genomic_DNA"/>
</dbReference>